<dbReference type="SMART" id="SM00184">
    <property type="entry name" value="RING"/>
    <property type="match status" value="1"/>
</dbReference>
<dbReference type="PANTHER" id="PTHR15710">
    <property type="entry name" value="E3 UBIQUITIN-PROTEIN LIGASE PRAJA"/>
    <property type="match status" value="1"/>
</dbReference>
<dbReference type="InterPro" id="IPR001841">
    <property type="entry name" value="Znf_RING"/>
</dbReference>
<protein>
    <recommendedName>
        <fullName evidence="2">RING-type E3 ubiquitin transferase</fullName>
        <ecNumber evidence="2">2.3.2.27</ecNumber>
    </recommendedName>
</protein>
<organism evidence="8 9">
    <name type="scientific">Heracleum sosnowskyi</name>
    <dbReference type="NCBI Taxonomy" id="360622"/>
    <lineage>
        <taxon>Eukaryota</taxon>
        <taxon>Viridiplantae</taxon>
        <taxon>Streptophyta</taxon>
        <taxon>Embryophyta</taxon>
        <taxon>Tracheophyta</taxon>
        <taxon>Spermatophyta</taxon>
        <taxon>Magnoliopsida</taxon>
        <taxon>eudicotyledons</taxon>
        <taxon>Gunneridae</taxon>
        <taxon>Pentapetalae</taxon>
        <taxon>asterids</taxon>
        <taxon>campanulids</taxon>
        <taxon>Apiales</taxon>
        <taxon>Apiaceae</taxon>
        <taxon>Apioideae</taxon>
        <taxon>apioid superclade</taxon>
        <taxon>Tordylieae</taxon>
        <taxon>Tordyliinae</taxon>
        <taxon>Heracleum</taxon>
    </lineage>
</organism>
<dbReference type="AlphaFoldDB" id="A0AAD8GV12"/>
<dbReference type="GO" id="GO:0061630">
    <property type="term" value="F:ubiquitin protein ligase activity"/>
    <property type="evidence" value="ECO:0007669"/>
    <property type="project" value="UniProtKB-EC"/>
</dbReference>
<dbReference type="GO" id="GO:0008270">
    <property type="term" value="F:zinc ion binding"/>
    <property type="evidence" value="ECO:0007669"/>
    <property type="project" value="UniProtKB-KW"/>
</dbReference>
<comment type="catalytic activity">
    <reaction evidence="1">
        <text>S-ubiquitinyl-[E2 ubiquitin-conjugating enzyme]-L-cysteine + [acceptor protein]-L-lysine = [E2 ubiquitin-conjugating enzyme]-L-cysteine + N(6)-ubiquitinyl-[acceptor protein]-L-lysine.</text>
        <dbReference type="EC" id="2.3.2.27"/>
    </reaction>
</comment>
<evidence type="ECO:0000256" key="1">
    <source>
        <dbReference type="ARBA" id="ARBA00000900"/>
    </source>
</evidence>
<dbReference type="EC" id="2.3.2.27" evidence="2"/>
<gene>
    <name evidence="8" type="ORF">POM88_048063</name>
</gene>
<accession>A0AAD8GV12</accession>
<evidence type="ECO:0000313" key="8">
    <source>
        <dbReference type="EMBL" id="KAK1354807.1"/>
    </source>
</evidence>
<name>A0AAD8GV12_9APIA</name>
<dbReference type="InterPro" id="IPR013083">
    <property type="entry name" value="Znf_RING/FYVE/PHD"/>
</dbReference>
<dbReference type="PROSITE" id="PS50089">
    <property type="entry name" value="ZF_RING_2"/>
    <property type="match status" value="1"/>
</dbReference>
<keyword evidence="3" id="KW-0479">Metal-binding</keyword>
<keyword evidence="4 6" id="KW-0863">Zinc-finger</keyword>
<sequence length="122" mass="13356">MAMNSLFDLDAALTMDFTNNSFVTMESETKTTESSKVESKVEDLLIMMMPTDLSTAAGVCTVCMEAWDTSTPTNEDGGRIVKCGHAYHERCIRQWVTLHNSCPLCRTILSGDSKSPVVPPSS</sequence>
<evidence type="ECO:0000256" key="3">
    <source>
        <dbReference type="ARBA" id="ARBA00022723"/>
    </source>
</evidence>
<keyword evidence="9" id="KW-1185">Reference proteome</keyword>
<evidence type="ECO:0000256" key="4">
    <source>
        <dbReference type="ARBA" id="ARBA00022771"/>
    </source>
</evidence>
<reference evidence="8" key="2">
    <citation type="submission" date="2023-05" db="EMBL/GenBank/DDBJ databases">
        <authorList>
            <person name="Schelkunov M.I."/>
        </authorList>
    </citation>
    <scope>NUCLEOTIDE SEQUENCE</scope>
    <source>
        <strain evidence="8">Hsosn_3</strain>
        <tissue evidence="8">Leaf</tissue>
    </source>
</reference>
<keyword evidence="5" id="KW-0862">Zinc</keyword>
<evidence type="ECO:0000259" key="7">
    <source>
        <dbReference type="PROSITE" id="PS50089"/>
    </source>
</evidence>
<evidence type="ECO:0000313" key="9">
    <source>
        <dbReference type="Proteomes" id="UP001237642"/>
    </source>
</evidence>
<dbReference type="Gene3D" id="3.30.40.10">
    <property type="entry name" value="Zinc/RING finger domain, C3HC4 (zinc finger)"/>
    <property type="match status" value="1"/>
</dbReference>
<dbReference type="Proteomes" id="UP001237642">
    <property type="component" value="Unassembled WGS sequence"/>
</dbReference>
<dbReference type="PANTHER" id="PTHR15710:SF74">
    <property type="entry name" value="RING-TYPE E3 UBIQUITIN TRANSFERASE-RELATED"/>
    <property type="match status" value="1"/>
</dbReference>
<evidence type="ECO:0000256" key="6">
    <source>
        <dbReference type="PROSITE-ProRule" id="PRU00175"/>
    </source>
</evidence>
<proteinExistence type="predicted"/>
<comment type="caution">
    <text evidence="8">The sequence shown here is derived from an EMBL/GenBank/DDBJ whole genome shotgun (WGS) entry which is preliminary data.</text>
</comment>
<evidence type="ECO:0000256" key="2">
    <source>
        <dbReference type="ARBA" id="ARBA00012483"/>
    </source>
</evidence>
<evidence type="ECO:0000256" key="5">
    <source>
        <dbReference type="ARBA" id="ARBA00022833"/>
    </source>
</evidence>
<dbReference type="Pfam" id="PF13639">
    <property type="entry name" value="zf-RING_2"/>
    <property type="match status" value="1"/>
</dbReference>
<reference evidence="8" key="1">
    <citation type="submission" date="2023-02" db="EMBL/GenBank/DDBJ databases">
        <title>Genome of toxic invasive species Heracleum sosnowskyi carries increased number of genes despite the absence of recent whole-genome duplications.</title>
        <authorList>
            <person name="Schelkunov M."/>
            <person name="Shtratnikova V."/>
            <person name="Makarenko M."/>
            <person name="Klepikova A."/>
            <person name="Omelchenko D."/>
            <person name="Novikova G."/>
            <person name="Obukhova E."/>
            <person name="Bogdanov V."/>
            <person name="Penin A."/>
            <person name="Logacheva M."/>
        </authorList>
    </citation>
    <scope>NUCLEOTIDE SEQUENCE</scope>
    <source>
        <strain evidence="8">Hsosn_3</strain>
        <tissue evidence="8">Leaf</tissue>
    </source>
</reference>
<dbReference type="SUPFAM" id="SSF57850">
    <property type="entry name" value="RING/U-box"/>
    <property type="match status" value="1"/>
</dbReference>
<feature type="domain" description="RING-type" evidence="7">
    <location>
        <begin position="60"/>
        <end position="106"/>
    </location>
</feature>
<dbReference type="EMBL" id="JAUIZM010000011">
    <property type="protein sequence ID" value="KAK1354807.1"/>
    <property type="molecule type" value="Genomic_DNA"/>
</dbReference>